<feature type="transmembrane region" description="Helical" evidence="1">
    <location>
        <begin position="146"/>
        <end position="169"/>
    </location>
</feature>
<dbReference type="AlphaFoldDB" id="A0AAV4GR87"/>
<dbReference type="Pfam" id="PF00078">
    <property type="entry name" value="RVT_1"/>
    <property type="match status" value="1"/>
</dbReference>
<evidence type="ECO:0000313" key="4">
    <source>
        <dbReference type="Proteomes" id="UP000762676"/>
    </source>
</evidence>
<keyword evidence="1" id="KW-1133">Transmembrane helix</keyword>
<reference evidence="3 4" key="1">
    <citation type="journal article" date="2021" name="Elife">
        <title>Chloroplast acquisition without the gene transfer in kleptoplastic sea slugs, Plakobranchus ocellatus.</title>
        <authorList>
            <person name="Maeda T."/>
            <person name="Takahashi S."/>
            <person name="Yoshida T."/>
            <person name="Shimamura S."/>
            <person name="Takaki Y."/>
            <person name="Nagai Y."/>
            <person name="Toyoda A."/>
            <person name="Suzuki Y."/>
            <person name="Arimoto A."/>
            <person name="Ishii H."/>
            <person name="Satoh N."/>
            <person name="Nishiyama T."/>
            <person name="Hasebe M."/>
            <person name="Maruyama T."/>
            <person name="Minagawa J."/>
            <person name="Obokata J."/>
            <person name="Shigenobu S."/>
        </authorList>
    </citation>
    <scope>NUCLEOTIDE SEQUENCE [LARGE SCALE GENOMIC DNA]</scope>
</reference>
<keyword evidence="3" id="KW-0808">Transferase</keyword>
<protein>
    <submittedName>
        <fullName evidence="3">Reverse transcriptase</fullName>
    </submittedName>
</protein>
<keyword evidence="3" id="KW-0695">RNA-directed DNA polymerase</keyword>
<dbReference type="EMBL" id="BMAT01005155">
    <property type="protein sequence ID" value="GFR88377.1"/>
    <property type="molecule type" value="Genomic_DNA"/>
</dbReference>
<organism evidence="3 4">
    <name type="scientific">Elysia marginata</name>
    <dbReference type="NCBI Taxonomy" id="1093978"/>
    <lineage>
        <taxon>Eukaryota</taxon>
        <taxon>Metazoa</taxon>
        <taxon>Spiralia</taxon>
        <taxon>Lophotrochozoa</taxon>
        <taxon>Mollusca</taxon>
        <taxon>Gastropoda</taxon>
        <taxon>Heterobranchia</taxon>
        <taxon>Euthyneura</taxon>
        <taxon>Panpulmonata</taxon>
        <taxon>Sacoglossa</taxon>
        <taxon>Placobranchoidea</taxon>
        <taxon>Plakobranchidae</taxon>
        <taxon>Elysia</taxon>
    </lineage>
</organism>
<comment type="caution">
    <text evidence="3">The sequence shown here is derived from an EMBL/GenBank/DDBJ whole genome shotgun (WGS) entry which is preliminary data.</text>
</comment>
<evidence type="ECO:0000256" key="1">
    <source>
        <dbReference type="SAM" id="Phobius"/>
    </source>
</evidence>
<accession>A0AAV4GR87</accession>
<keyword evidence="1" id="KW-0472">Membrane</keyword>
<evidence type="ECO:0000313" key="3">
    <source>
        <dbReference type="EMBL" id="GFR88377.1"/>
    </source>
</evidence>
<keyword evidence="4" id="KW-1185">Reference proteome</keyword>
<name>A0AAV4GR87_9GAST</name>
<sequence>MYHVPEDIQVMLDDYFSGFRMRFSSSDYTTHWINLELSVFKGRSISPILFVMTIEVILKSLESSAGPANLGGGRSMPHLKAFMDDTTIMGSKEDETWRMLARHDTLMAWCRMKIKPKKSRSLSTRKAKWWSKTEGKEKRDMTIDEVVVIVVVVVVVVVVVPAAAVVVSYGYTSRLYLLIKATMSSSALWTVSYPPYR</sequence>
<proteinExistence type="predicted"/>
<keyword evidence="1" id="KW-0812">Transmembrane</keyword>
<dbReference type="InterPro" id="IPR000477">
    <property type="entry name" value="RT_dom"/>
</dbReference>
<gene>
    <name evidence="3" type="ORF">ElyMa_002515900</name>
</gene>
<keyword evidence="3" id="KW-0548">Nucleotidyltransferase</keyword>
<dbReference type="GO" id="GO:0003964">
    <property type="term" value="F:RNA-directed DNA polymerase activity"/>
    <property type="evidence" value="ECO:0007669"/>
    <property type="project" value="UniProtKB-KW"/>
</dbReference>
<evidence type="ECO:0000259" key="2">
    <source>
        <dbReference type="Pfam" id="PF00078"/>
    </source>
</evidence>
<dbReference type="Proteomes" id="UP000762676">
    <property type="component" value="Unassembled WGS sequence"/>
</dbReference>
<feature type="domain" description="Reverse transcriptase" evidence="2">
    <location>
        <begin position="33"/>
        <end position="126"/>
    </location>
</feature>